<keyword evidence="1" id="KW-0472">Membrane</keyword>
<feature type="transmembrane region" description="Helical" evidence="1">
    <location>
        <begin position="20"/>
        <end position="46"/>
    </location>
</feature>
<dbReference type="Proteomes" id="UP000555728">
    <property type="component" value="Unassembled WGS sequence"/>
</dbReference>
<evidence type="ECO:0000313" key="3">
    <source>
        <dbReference type="Proteomes" id="UP000555728"/>
    </source>
</evidence>
<keyword evidence="1" id="KW-0812">Transmembrane</keyword>
<proteinExistence type="predicted"/>
<keyword evidence="1" id="KW-1133">Transmembrane helix</keyword>
<dbReference type="EMBL" id="JACIGI010000017">
    <property type="protein sequence ID" value="MBB4286549.1"/>
    <property type="molecule type" value="Genomic_DNA"/>
</dbReference>
<gene>
    <name evidence="2" type="ORF">GGD88_002281</name>
</gene>
<name>A0A7W6S0C6_9PROT</name>
<comment type="caution">
    <text evidence="2">The sequence shown here is derived from an EMBL/GenBank/DDBJ whole genome shotgun (WGS) entry which is preliminary data.</text>
</comment>
<organism evidence="2 3">
    <name type="scientific">Roseospira goensis</name>
    <dbReference type="NCBI Taxonomy" id="391922"/>
    <lineage>
        <taxon>Bacteria</taxon>
        <taxon>Pseudomonadati</taxon>
        <taxon>Pseudomonadota</taxon>
        <taxon>Alphaproteobacteria</taxon>
        <taxon>Rhodospirillales</taxon>
        <taxon>Rhodospirillaceae</taxon>
        <taxon>Roseospira</taxon>
    </lineage>
</organism>
<keyword evidence="3" id="KW-1185">Reference proteome</keyword>
<dbReference type="RefSeq" id="WP_246423707.1">
    <property type="nucleotide sequence ID" value="NZ_JACIGI010000017.1"/>
</dbReference>
<reference evidence="2 3" key="1">
    <citation type="submission" date="2020-08" db="EMBL/GenBank/DDBJ databases">
        <title>Genome sequencing of Purple Non-Sulfur Bacteria from various extreme environments.</title>
        <authorList>
            <person name="Mayer M."/>
        </authorList>
    </citation>
    <scope>NUCLEOTIDE SEQUENCE [LARGE SCALE GENOMIC DNA]</scope>
    <source>
        <strain evidence="2 3">JA135</strain>
    </source>
</reference>
<feature type="transmembrane region" description="Helical" evidence="1">
    <location>
        <begin position="52"/>
        <end position="78"/>
    </location>
</feature>
<evidence type="ECO:0000256" key="1">
    <source>
        <dbReference type="SAM" id="Phobius"/>
    </source>
</evidence>
<sequence>MALSKPEREAIVFMAKHVTYGFAGALTFGVGILALDIGGIGTLALGSEQWPINLLMLFGGLFVTFSSVAIGVGVMGLAEDKY</sequence>
<protein>
    <submittedName>
        <fullName evidence="2">Uncharacterized protein</fullName>
    </submittedName>
</protein>
<evidence type="ECO:0000313" key="2">
    <source>
        <dbReference type="EMBL" id="MBB4286549.1"/>
    </source>
</evidence>
<dbReference type="AlphaFoldDB" id="A0A7W6S0C6"/>
<accession>A0A7W6S0C6</accession>